<dbReference type="Gene3D" id="3.30.70.100">
    <property type="match status" value="1"/>
</dbReference>
<dbReference type="GO" id="GO:0005886">
    <property type="term" value="C:plasma membrane"/>
    <property type="evidence" value="ECO:0007669"/>
    <property type="project" value="UniProtKB-SubCell"/>
</dbReference>
<dbReference type="OrthoDB" id="9760364at2"/>
<dbReference type="NCBIfam" id="TIGR01512">
    <property type="entry name" value="ATPase-IB2_Cd"/>
    <property type="match status" value="1"/>
</dbReference>
<dbReference type="PRINTS" id="PR00119">
    <property type="entry name" value="CATATPASE"/>
</dbReference>
<dbReference type="PROSITE" id="PS50846">
    <property type="entry name" value="HMA_2"/>
    <property type="match status" value="1"/>
</dbReference>
<dbReference type="PANTHER" id="PTHR48085">
    <property type="entry name" value="CADMIUM/ZINC-TRANSPORTING ATPASE HMA2-RELATED"/>
    <property type="match status" value="1"/>
</dbReference>
<feature type="domain" description="HMA" evidence="12">
    <location>
        <begin position="11"/>
        <end position="82"/>
    </location>
</feature>
<dbReference type="NCBIfam" id="TIGR01494">
    <property type="entry name" value="ATPase_P-type"/>
    <property type="match status" value="1"/>
</dbReference>
<sequence>MTKNIMKNSSQKNIFYLKGLNCPVCAKKIEDKINSQAYIKSSTFNFSNQKLEIESFIKNNFDLKEEIQNLCDSIEDGVRVVENITDDDEKRDIKKTILIFLLELVTLLGVHFLVSSQIKVFLYLALYLFVAKDVLKEVFTLDKKISSFFDENFLVAIASIAAFFTGAYTEAISVMLFYNFGEFLQDMAVESSRSNISAALQLKPAYANLKTTHGTKKVNPEEVKIGQVIVIKPGEKIPLDGIVVSGSSQLDTSNITGESVPVNVEVDDEILSGVLNINGLLEIKVTKEYAKGTIGKILDMVENASSKKAGVEKFITRFAKYYTPIVVFIALFLALLLPIITDYTIKEAIYRSCIFLVISCPCALVISVPLGIFAGIGSLSRKAIFVKGGNFVEALTDVKTVVFDKTGTITQAKFEVFQVLAIEESKEDVIKFAAIGEQYSTHPIARAIAGMEENLPKPENLKNIDGKGICYTYNGKEFLVGNLKLLKEFEITLEEKFDLPLAVHVYVIRDKKLLGIISLRDKVKDGVEKDIKDLKNLGIKPVILSGDKKEIVRDVAKSVGIDTFYGDLLPLDKVSKLENIMENSQGKVAFIGDGTNDAPVLTRADVGISMGSGSDIAIESSDVVLLKDQISKVVETIKISLMTKRIVYENIGLALILKIIILILGALGVATMFLAIFADVGVSLLCIFNSLRLMKA</sequence>
<evidence type="ECO:0000259" key="12">
    <source>
        <dbReference type="PROSITE" id="PS50846"/>
    </source>
</evidence>
<evidence type="ECO:0000256" key="9">
    <source>
        <dbReference type="ARBA" id="ARBA00039103"/>
    </source>
</evidence>
<dbReference type="Gene3D" id="2.70.150.10">
    <property type="entry name" value="Calcium-transporting ATPase, cytoplasmic transduction domain A"/>
    <property type="match status" value="1"/>
</dbReference>
<evidence type="ECO:0000256" key="10">
    <source>
        <dbReference type="ARBA" id="ARBA00049338"/>
    </source>
</evidence>
<dbReference type="Pfam" id="PF00122">
    <property type="entry name" value="E1-E2_ATPase"/>
    <property type="match status" value="1"/>
</dbReference>
<reference evidence="13 14" key="1">
    <citation type="submission" date="2018-06" db="EMBL/GenBank/DDBJ databases">
        <authorList>
            <consortium name="Pathogen Informatics"/>
            <person name="Doyle S."/>
        </authorList>
    </citation>
    <scope>NUCLEOTIDE SEQUENCE [LARGE SCALE GENOMIC DNA]</scope>
    <source>
        <strain evidence="13 14">NCTC13149</strain>
    </source>
</reference>
<dbReference type="GO" id="GO:0008551">
    <property type="term" value="F:P-type cadmium transporter activity"/>
    <property type="evidence" value="ECO:0007669"/>
    <property type="project" value="UniProtKB-EC"/>
</dbReference>
<evidence type="ECO:0000256" key="11">
    <source>
        <dbReference type="RuleBase" id="RU362081"/>
    </source>
</evidence>
<keyword evidence="7 11" id="KW-1133">Transmembrane helix</keyword>
<feature type="transmembrane region" description="Helical" evidence="11">
    <location>
        <begin position="97"/>
        <end position="130"/>
    </location>
</feature>
<keyword evidence="13" id="KW-0378">Hydrolase</keyword>
<comment type="subcellular location">
    <subcellularLocation>
        <location evidence="11">Cell membrane</location>
    </subcellularLocation>
    <subcellularLocation>
        <location evidence="1">Membrane</location>
        <topology evidence="1">Multi-pass membrane protein</topology>
    </subcellularLocation>
</comment>
<dbReference type="CDD" id="cd00371">
    <property type="entry name" value="HMA"/>
    <property type="match status" value="1"/>
</dbReference>
<dbReference type="AlphaFoldDB" id="A0A379C3F6"/>
<dbReference type="SUPFAM" id="SSF81665">
    <property type="entry name" value="Calcium ATPase, transmembrane domain M"/>
    <property type="match status" value="1"/>
</dbReference>
<dbReference type="RefSeq" id="WP_009345265.1">
    <property type="nucleotide sequence ID" value="NZ_CP165621.1"/>
</dbReference>
<dbReference type="NCBIfam" id="TIGR01525">
    <property type="entry name" value="ATPase-IB_hvy"/>
    <property type="match status" value="1"/>
</dbReference>
<organism evidence="13 14">
    <name type="scientific">Peptoniphilus lacrimalis</name>
    <dbReference type="NCBI Taxonomy" id="33031"/>
    <lineage>
        <taxon>Bacteria</taxon>
        <taxon>Bacillati</taxon>
        <taxon>Bacillota</taxon>
        <taxon>Tissierellia</taxon>
        <taxon>Tissierellales</taxon>
        <taxon>Peptoniphilaceae</taxon>
        <taxon>Peptoniphilus</taxon>
    </lineage>
</organism>
<dbReference type="GO" id="GO:0005524">
    <property type="term" value="F:ATP binding"/>
    <property type="evidence" value="ECO:0007669"/>
    <property type="project" value="UniProtKB-UniRule"/>
</dbReference>
<dbReference type="EC" id="7.2.2.21" evidence="9"/>
<feature type="transmembrane region" description="Helical" evidence="11">
    <location>
        <begin position="321"/>
        <end position="341"/>
    </location>
</feature>
<dbReference type="PANTHER" id="PTHR48085:SF5">
    <property type="entry name" value="CADMIUM_ZINC-TRANSPORTING ATPASE HMA4-RELATED"/>
    <property type="match status" value="1"/>
</dbReference>
<keyword evidence="8 11" id="KW-0472">Membrane</keyword>
<evidence type="ECO:0000256" key="2">
    <source>
        <dbReference type="ARBA" id="ARBA00006024"/>
    </source>
</evidence>
<dbReference type="Pfam" id="PF00702">
    <property type="entry name" value="Hydrolase"/>
    <property type="match status" value="1"/>
</dbReference>
<gene>
    <name evidence="13" type="primary">cadA</name>
    <name evidence="13" type="ORF">NCTC13149_00563</name>
</gene>
<evidence type="ECO:0000313" key="14">
    <source>
        <dbReference type="Proteomes" id="UP000255517"/>
    </source>
</evidence>
<evidence type="ECO:0000256" key="1">
    <source>
        <dbReference type="ARBA" id="ARBA00004141"/>
    </source>
</evidence>
<keyword evidence="4 11" id="KW-0812">Transmembrane</keyword>
<evidence type="ECO:0000256" key="7">
    <source>
        <dbReference type="ARBA" id="ARBA00022989"/>
    </source>
</evidence>
<dbReference type="EMBL" id="UGSZ01000001">
    <property type="protein sequence ID" value="SUB56763.1"/>
    <property type="molecule type" value="Genomic_DNA"/>
</dbReference>
<evidence type="ECO:0000256" key="3">
    <source>
        <dbReference type="ARBA" id="ARBA00022539"/>
    </source>
</evidence>
<feature type="transmembrane region" description="Helical" evidence="11">
    <location>
        <begin position="646"/>
        <end position="667"/>
    </location>
</feature>
<comment type="similarity">
    <text evidence="2 11">Belongs to the cation transport ATPase (P-type) (TC 3.A.3) family. Type IB subfamily.</text>
</comment>
<evidence type="ECO:0000256" key="4">
    <source>
        <dbReference type="ARBA" id="ARBA00022692"/>
    </source>
</evidence>
<accession>A0A379C3F6</accession>
<dbReference type="STRING" id="1122949.GCA_000378725_00481"/>
<dbReference type="InterPro" id="IPR051014">
    <property type="entry name" value="Cation_Transport_ATPase_IB"/>
</dbReference>
<dbReference type="InterPro" id="IPR036163">
    <property type="entry name" value="HMA_dom_sf"/>
</dbReference>
<dbReference type="SUPFAM" id="SSF55008">
    <property type="entry name" value="HMA, heavy metal-associated domain"/>
    <property type="match status" value="1"/>
</dbReference>
<dbReference type="Gene3D" id="3.40.50.1000">
    <property type="entry name" value="HAD superfamily/HAD-like"/>
    <property type="match status" value="1"/>
</dbReference>
<dbReference type="SUPFAM" id="SSF56784">
    <property type="entry name" value="HAD-like"/>
    <property type="match status" value="1"/>
</dbReference>
<keyword evidence="11" id="KW-0479">Metal-binding</keyword>
<dbReference type="Proteomes" id="UP000255517">
    <property type="component" value="Unassembled WGS sequence"/>
</dbReference>
<feature type="transmembrane region" description="Helical" evidence="11">
    <location>
        <begin position="153"/>
        <end position="178"/>
    </location>
</feature>
<dbReference type="PRINTS" id="PR00941">
    <property type="entry name" value="CDATPASE"/>
</dbReference>
<keyword evidence="3" id="KW-0104">Cadmium</keyword>
<evidence type="ECO:0000256" key="6">
    <source>
        <dbReference type="ARBA" id="ARBA00022840"/>
    </source>
</evidence>
<dbReference type="InterPro" id="IPR006121">
    <property type="entry name" value="HMA_dom"/>
</dbReference>
<protein>
    <recommendedName>
        <fullName evidence="9">Cd(2+)-exporting ATPase</fullName>
        <ecNumber evidence="9">7.2.2.21</ecNumber>
    </recommendedName>
</protein>
<dbReference type="InterPro" id="IPR023298">
    <property type="entry name" value="ATPase_P-typ_TM_dom_sf"/>
</dbReference>
<dbReference type="InterPro" id="IPR023214">
    <property type="entry name" value="HAD_sf"/>
</dbReference>
<dbReference type="SUPFAM" id="SSF81653">
    <property type="entry name" value="Calcium ATPase, transduction domain A"/>
    <property type="match status" value="1"/>
</dbReference>
<dbReference type="InterPro" id="IPR036412">
    <property type="entry name" value="HAD-like_sf"/>
</dbReference>
<name>A0A379C3F6_9FIRM</name>
<evidence type="ECO:0000256" key="5">
    <source>
        <dbReference type="ARBA" id="ARBA00022741"/>
    </source>
</evidence>
<dbReference type="InterPro" id="IPR059000">
    <property type="entry name" value="ATPase_P-type_domA"/>
</dbReference>
<keyword evidence="11" id="KW-1003">Cell membrane</keyword>
<feature type="transmembrane region" description="Helical" evidence="11">
    <location>
        <begin position="673"/>
        <end position="691"/>
    </location>
</feature>
<comment type="catalytic activity">
    <reaction evidence="10">
        <text>Cd(2+)(in) + ATP + H2O = Cd(2+)(out) + ADP + phosphate + H(+)</text>
        <dbReference type="Rhea" id="RHEA:12132"/>
        <dbReference type="ChEBI" id="CHEBI:15377"/>
        <dbReference type="ChEBI" id="CHEBI:15378"/>
        <dbReference type="ChEBI" id="CHEBI:30616"/>
        <dbReference type="ChEBI" id="CHEBI:43474"/>
        <dbReference type="ChEBI" id="CHEBI:48775"/>
        <dbReference type="ChEBI" id="CHEBI:456216"/>
        <dbReference type="EC" id="7.2.2.21"/>
    </reaction>
</comment>
<dbReference type="Gene3D" id="3.40.1110.10">
    <property type="entry name" value="Calcium-transporting ATPase, cytoplasmic domain N"/>
    <property type="match status" value="1"/>
</dbReference>
<evidence type="ECO:0000313" key="13">
    <source>
        <dbReference type="EMBL" id="SUB56763.1"/>
    </source>
</evidence>
<dbReference type="GO" id="GO:0046872">
    <property type="term" value="F:metal ion binding"/>
    <property type="evidence" value="ECO:0007669"/>
    <property type="project" value="UniProtKB-KW"/>
</dbReference>
<keyword evidence="5 11" id="KW-0547">Nucleotide-binding</keyword>
<dbReference type="InterPro" id="IPR027256">
    <property type="entry name" value="P-typ_ATPase_IB"/>
</dbReference>
<dbReference type="InterPro" id="IPR008250">
    <property type="entry name" value="ATPase_P-typ_transduc_dom_A_sf"/>
</dbReference>
<dbReference type="InterPro" id="IPR023299">
    <property type="entry name" value="ATPase_P-typ_cyto_dom_N"/>
</dbReference>
<dbReference type="PROSITE" id="PS00154">
    <property type="entry name" value="ATPASE_E1_E2"/>
    <property type="match status" value="1"/>
</dbReference>
<dbReference type="InterPro" id="IPR001757">
    <property type="entry name" value="P_typ_ATPase"/>
</dbReference>
<feature type="transmembrane region" description="Helical" evidence="11">
    <location>
        <begin position="353"/>
        <end position="377"/>
    </location>
</feature>
<evidence type="ECO:0000256" key="8">
    <source>
        <dbReference type="ARBA" id="ARBA00023136"/>
    </source>
</evidence>
<keyword evidence="6 11" id="KW-0067">ATP-binding</keyword>
<proteinExistence type="inferred from homology"/>
<dbReference type="PROSITE" id="PS01229">
    <property type="entry name" value="COF_2"/>
    <property type="match status" value="1"/>
</dbReference>
<dbReference type="GO" id="GO:0016887">
    <property type="term" value="F:ATP hydrolysis activity"/>
    <property type="evidence" value="ECO:0007669"/>
    <property type="project" value="InterPro"/>
</dbReference>
<dbReference type="InterPro" id="IPR018303">
    <property type="entry name" value="ATPase_P-typ_P_site"/>
</dbReference>